<dbReference type="RefSeq" id="WP_022921543.1">
    <property type="nucleotide sequence ID" value="NZ_BMLB01000003.1"/>
</dbReference>
<name>A0ABQ2F7V9_9MICO</name>
<dbReference type="PANTHER" id="PTHR38442">
    <property type="entry name" value="INNER MEMBRANE PROTEIN-RELATED"/>
    <property type="match status" value="1"/>
</dbReference>
<dbReference type="InterPro" id="IPR007383">
    <property type="entry name" value="DUF445"/>
</dbReference>
<keyword evidence="1" id="KW-0812">Transmembrane</keyword>
<gene>
    <name evidence="2" type="ORF">GCM10011509_15950</name>
</gene>
<keyword evidence="1" id="KW-0472">Membrane</keyword>
<feature type="transmembrane region" description="Helical" evidence="1">
    <location>
        <begin position="49"/>
        <end position="75"/>
    </location>
</feature>
<evidence type="ECO:0000313" key="2">
    <source>
        <dbReference type="EMBL" id="GGK68361.1"/>
    </source>
</evidence>
<protein>
    <submittedName>
        <fullName evidence="2">Membrane protein</fullName>
    </submittedName>
</protein>
<dbReference type="PANTHER" id="PTHR38442:SF1">
    <property type="entry name" value="INNER MEMBRANE PROTEIN"/>
    <property type="match status" value="1"/>
</dbReference>
<evidence type="ECO:0000313" key="3">
    <source>
        <dbReference type="Proteomes" id="UP000662111"/>
    </source>
</evidence>
<accession>A0ABQ2F7V9</accession>
<comment type="caution">
    <text evidence="2">The sequence shown here is derived from an EMBL/GenBank/DDBJ whole genome shotgun (WGS) entry which is preliminary data.</text>
</comment>
<reference evidence="3" key="1">
    <citation type="journal article" date="2019" name="Int. J. Syst. Evol. Microbiol.">
        <title>The Global Catalogue of Microorganisms (GCM) 10K type strain sequencing project: providing services to taxonomists for standard genome sequencing and annotation.</title>
        <authorList>
            <consortium name="The Broad Institute Genomics Platform"/>
            <consortium name="The Broad Institute Genome Sequencing Center for Infectious Disease"/>
            <person name="Wu L."/>
            <person name="Ma J."/>
        </authorList>
    </citation>
    <scope>NUCLEOTIDE SEQUENCE [LARGE SCALE GENOMIC DNA]</scope>
    <source>
        <strain evidence="3">CGMCC 1.5362</strain>
    </source>
</reference>
<dbReference type="Pfam" id="PF04286">
    <property type="entry name" value="DUF445"/>
    <property type="match status" value="1"/>
</dbReference>
<evidence type="ECO:0000256" key="1">
    <source>
        <dbReference type="SAM" id="Phobius"/>
    </source>
</evidence>
<proteinExistence type="predicted"/>
<sequence length="420" mass="46726">MTTTLAPPAAARVDDATRRAGLRRMRAVATGLLVAMAVVYLLTHGRDGAWGFVNAAAEAGMVGAIADWFAVVALFRHPLGLPIPHTALVRRRKDDLGASLEQFVTDNFLTPQVMREKYMDAGVMLRLGEWVGREENADRIVTEAVPFLVRAVERVDEEELRTVIDDVVLPRVRREPLSPMAGHLLERVVEDGSHHGLVDLVARELHAWLALHQEEVEQIVRSRAPAWAPTWVNDQVTRRVYQEVLRWARDIKNDPHHNVRAALDSYLADIAADLQHDPRSMARFEALKERLLDHPQVSATGVRIGETLRATLLEALTDPQGHLRRRMSGALSGFGRRVVEDEALRAKLDSGSADLVVSLVERYGPEITSVISGTIQRWDAREASDKIELHVGRDLQFIRLNGTIVGALVGLVIHTVSLML</sequence>
<keyword evidence="3" id="KW-1185">Reference proteome</keyword>
<dbReference type="Proteomes" id="UP000662111">
    <property type="component" value="Unassembled WGS sequence"/>
</dbReference>
<keyword evidence="1" id="KW-1133">Transmembrane helix</keyword>
<dbReference type="EMBL" id="BMLB01000003">
    <property type="protein sequence ID" value="GGK68361.1"/>
    <property type="molecule type" value="Genomic_DNA"/>
</dbReference>
<feature type="transmembrane region" description="Helical" evidence="1">
    <location>
        <begin position="27"/>
        <end position="43"/>
    </location>
</feature>
<organism evidence="2 3">
    <name type="scientific">Ornithinimicrobium pekingense</name>
    <dbReference type="NCBI Taxonomy" id="384677"/>
    <lineage>
        <taxon>Bacteria</taxon>
        <taxon>Bacillati</taxon>
        <taxon>Actinomycetota</taxon>
        <taxon>Actinomycetes</taxon>
        <taxon>Micrococcales</taxon>
        <taxon>Ornithinimicrobiaceae</taxon>
        <taxon>Ornithinimicrobium</taxon>
    </lineage>
</organism>